<name>A0A5S3WI24_9GAMM</name>
<feature type="transmembrane region" description="Helical" evidence="1">
    <location>
        <begin position="86"/>
        <end position="115"/>
    </location>
</feature>
<keyword evidence="1" id="KW-1133">Transmembrane helix</keyword>
<evidence type="ECO:0000313" key="3">
    <source>
        <dbReference type="Proteomes" id="UP000310249"/>
    </source>
</evidence>
<protein>
    <submittedName>
        <fullName evidence="2">Uncharacterized protein</fullName>
    </submittedName>
</protein>
<sequence length="149" mass="16302">MKLTLKLSIAIYLISLCLPAISPLEYSAEHLTDGYEILLLGPAQVFFGFVMLPQMPGLGLLLMLPWLANISWLISLVTYTEKVGRIAGLCTAVIVVVFFVHPVAIIGSSISVVLLQLHIGAYLWMLALMLPLLTLYPLTAKKQPHNTAS</sequence>
<reference evidence="2 3" key="1">
    <citation type="submission" date="2018-01" db="EMBL/GenBank/DDBJ databases">
        <authorList>
            <person name="Paulsen S."/>
            <person name="Gram L.K."/>
        </authorList>
    </citation>
    <scope>NUCLEOTIDE SEQUENCE [LARGE SCALE GENOMIC DNA]</scope>
    <source>
        <strain evidence="2 3">S2676</strain>
    </source>
</reference>
<feature type="transmembrane region" description="Helical" evidence="1">
    <location>
        <begin position="121"/>
        <end position="139"/>
    </location>
</feature>
<keyword evidence="1" id="KW-0812">Transmembrane</keyword>
<dbReference type="RefSeq" id="WP_138552644.1">
    <property type="nucleotide sequence ID" value="NZ_PNCH01000040.1"/>
</dbReference>
<keyword evidence="1" id="KW-0472">Membrane</keyword>
<evidence type="ECO:0000313" key="2">
    <source>
        <dbReference type="EMBL" id="TMP25952.1"/>
    </source>
</evidence>
<gene>
    <name evidence="2" type="ORF">CWB99_20275</name>
</gene>
<dbReference type="AlphaFoldDB" id="A0A5S3WI24"/>
<comment type="caution">
    <text evidence="2">The sequence shown here is derived from an EMBL/GenBank/DDBJ whole genome shotgun (WGS) entry which is preliminary data.</text>
</comment>
<evidence type="ECO:0000256" key="1">
    <source>
        <dbReference type="SAM" id="Phobius"/>
    </source>
</evidence>
<reference evidence="3" key="2">
    <citation type="submission" date="2019-06" db="EMBL/GenBank/DDBJ databases">
        <title>Co-occurence of chitin degradation, pigmentation and bioactivity in marine Pseudoalteromonas.</title>
        <authorList>
            <person name="Sonnenschein E.C."/>
            <person name="Bech P.K."/>
        </authorList>
    </citation>
    <scope>NUCLEOTIDE SEQUENCE [LARGE SCALE GENOMIC DNA]</scope>
    <source>
        <strain evidence="3">S2676</strain>
    </source>
</reference>
<feature type="transmembrane region" description="Helical" evidence="1">
    <location>
        <begin position="51"/>
        <end position="74"/>
    </location>
</feature>
<accession>A0A5S3WI24</accession>
<dbReference type="OrthoDB" id="6315954at2"/>
<proteinExistence type="predicted"/>
<organism evidence="2 3">
    <name type="scientific">Pseudoalteromonas rubra</name>
    <dbReference type="NCBI Taxonomy" id="43658"/>
    <lineage>
        <taxon>Bacteria</taxon>
        <taxon>Pseudomonadati</taxon>
        <taxon>Pseudomonadota</taxon>
        <taxon>Gammaproteobacteria</taxon>
        <taxon>Alteromonadales</taxon>
        <taxon>Pseudoalteromonadaceae</taxon>
        <taxon>Pseudoalteromonas</taxon>
    </lineage>
</organism>
<dbReference type="Proteomes" id="UP000310249">
    <property type="component" value="Unassembled WGS sequence"/>
</dbReference>
<dbReference type="EMBL" id="PNCI01000055">
    <property type="protein sequence ID" value="TMP25952.1"/>
    <property type="molecule type" value="Genomic_DNA"/>
</dbReference>